<evidence type="ECO:0000313" key="2">
    <source>
        <dbReference type="EMBL" id="OHA17769.1"/>
    </source>
</evidence>
<evidence type="ECO:0000256" key="1">
    <source>
        <dbReference type="SAM" id="Phobius"/>
    </source>
</evidence>
<gene>
    <name evidence="2" type="ORF">A2664_04135</name>
</gene>
<keyword evidence="1" id="KW-0812">Transmembrane</keyword>
<keyword evidence="1" id="KW-0472">Membrane</keyword>
<name>A0A1G2M3T8_9BACT</name>
<dbReference type="Proteomes" id="UP000178873">
    <property type="component" value="Unassembled WGS sequence"/>
</dbReference>
<accession>A0A1G2M3T8</accession>
<dbReference type="STRING" id="1802301.A2664_04135"/>
<keyword evidence="1" id="KW-1133">Transmembrane helix</keyword>
<dbReference type="AlphaFoldDB" id="A0A1G2M3T8"/>
<evidence type="ECO:0008006" key="4">
    <source>
        <dbReference type="Google" id="ProtNLM"/>
    </source>
</evidence>
<protein>
    <recommendedName>
        <fullName evidence="4">DUF4446 domain-containing protein</fullName>
    </recommendedName>
</protein>
<sequence length="169" mass="18676">MADLLYNLISPMLIVQTDLVIGVVLAIVVILTIWIILLERRINRLLRGGKAKTIEEALSQMEKEVRGLTVFRSEVETYLQTVEQRLKKSVQGIGTVRFQAFKGGGGGGEQSFSSAFVNEQGDGLVISSIYSRGLVGIYGKPIQKGVSVYELTEEEREAITTAIRESKKQ</sequence>
<proteinExistence type="predicted"/>
<reference evidence="2 3" key="1">
    <citation type="journal article" date="2016" name="Nat. Commun.">
        <title>Thousands of microbial genomes shed light on interconnected biogeochemical processes in an aquifer system.</title>
        <authorList>
            <person name="Anantharaman K."/>
            <person name="Brown C.T."/>
            <person name="Hug L.A."/>
            <person name="Sharon I."/>
            <person name="Castelle C.J."/>
            <person name="Probst A.J."/>
            <person name="Thomas B.C."/>
            <person name="Singh A."/>
            <person name="Wilkins M.J."/>
            <person name="Karaoz U."/>
            <person name="Brodie E.L."/>
            <person name="Williams K.H."/>
            <person name="Hubbard S.S."/>
            <person name="Banfield J.F."/>
        </authorList>
    </citation>
    <scope>NUCLEOTIDE SEQUENCE [LARGE SCALE GENOMIC DNA]</scope>
</reference>
<dbReference type="InterPro" id="IPR027981">
    <property type="entry name" value="DUF4446"/>
</dbReference>
<evidence type="ECO:0000313" key="3">
    <source>
        <dbReference type="Proteomes" id="UP000178873"/>
    </source>
</evidence>
<feature type="transmembrane region" description="Helical" evidence="1">
    <location>
        <begin position="20"/>
        <end position="38"/>
    </location>
</feature>
<comment type="caution">
    <text evidence="2">The sequence shown here is derived from an EMBL/GenBank/DDBJ whole genome shotgun (WGS) entry which is preliminary data.</text>
</comment>
<organism evidence="2 3">
    <name type="scientific">Candidatus Taylorbacteria bacterium RIFCSPHIGHO2_01_FULL_46_22b</name>
    <dbReference type="NCBI Taxonomy" id="1802301"/>
    <lineage>
        <taxon>Bacteria</taxon>
        <taxon>Candidatus Tayloriibacteriota</taxon>
    </lineage>
</organism>
<dbReference type="Pfam" id="PF14584">
    <property type="entry name" value="DUF4446"/>
    <property type="match status" value="1"/>
</dbReference>
<dbReference type="EMBL" id="MHRF01000013">
    <property type="protein sequence ID" value="OHA17769.1"/>
    <property type="molecule type" value="Genomic_DNA"/>
</dbReference>